<evidence type="ECO:0000313" key="2">
    <source>
        <dbReference type="EMBL" id="QHT24991.1"/>
    </source>
</evidence>
<keyword evidence="1" id="KW-0472">Membrane</keyword>
<evidence type="ECO:0000256" key="1">
    <source>
        <dbReference type="SAM" id="Phobius"/>
    </source>
</evidence>
<keyword evidence="1" id="KW-0812">Transmembrane</keyword>
<feature type="transmembrane region" description="Helical" evidence="1">
    <location>
        <begin position="259"/>
        <end position="278"/>
    </location>
</feature>
<protein>
    <submittedName>
        <fullName evidence="2">Uncharacterized protein</fullName>
    </submittedName>
</protein>
<proteinExistence type="predicted"/>
<dbReference type="EMBL" id="MN739753">
    <property type="protein sequence ID" value="QHT24991.1"/>
    <property type="molecule type" value="Genomic_DNA"/>
</dbReference>
<sequence length="353" mass="40883">MNDSDIDKKIEKKVKKSINKSIKYLRKYRLDVIDKEKKEKVDDGGVSILLSYFQGHYGIDLGFEQDCDNLYKCAIMYQNNHPKSILDFGDKEEELFSTDFLQDIYFQKNNKYPIDVYCEKLEKYLTESNFVISKLTNLIPILDIFSQRRIKYLNVGLALIGLYHKRPSKTKDNNSYKKLKKKVVHELINIFKENSDNNPYNLDVLKSYALLLIASLDSIEKINKNTYQKFLIKLVNNQGINGAWIHSDYKDGNGQISNLLLTIFSLGTLLEYLNLYMIGSHSEIRPVENLKNKNPKVIEGFMGFGGGGFLTQKNMDNMWSSPCLGSSIEMIVFIILILIAGFIFIKMYRQYNI</sequence>
<keyword evidence="1" id="KW-1133">Transmembrane helix</keyword>
<name>A0A6C0E8P7_9ZZZZ</name>
<accession>A0A6C0E8P7</accession>
<reference evidence="2" key="1">
    <citation type="journal article" date="2020" name="Nature">
        <title>Giant virus diversity and host interactions through global metagenomics.</title>
        <authorList>
            <person name="Schulz F."/>
            <person name="Roux S."/>
            <person name="Paez-Espino D."/>
            <person name="Jungbluth S."/>
            <person name="Walsh D.A."/>
            <person name="Denef V.J."/>
            <person name="McMahon K.D."/>
            <person name="Konstantinidis K.T."/>
            <person name="Eloe-Fadrosh E.A."/>
            <person name="Kyrpides N.C."/>
            <person name="Woyke T."/>
        </authorList>
    </citation>
    <scope>NUCLEOTIDE SEQUENCE</scope>
    <source>
        <strain evidence="2">GVMAG-M-3300023179-150</strain>
    </source>
</reference>
<organism evidence="2">
    <name type="scientific">viral metagenome</name>
    <dbReference type="NCBI Taxonomy" id="1070528"/>
    <lineage>
        <taxon>unclassified sequences</taxon>
        <taxon>metagenomes</taxon>
        <taxon>organismal metagenomes</taxon>
    </lineage>
</organism>
<feature type="transmembrane region" description="Helical" evidence="1">
    <location>
        <begin position="324"/>
        <end position="345"/>
    </location>
</feature>
<dbReference type="AlphaFoldDB" id="A0A6C0E8P7"/>